<organism evidence="1 2">
    <name type="scientific">Vibrio porteresiae DSM 19223</name>
    <dbReference type="NCBI Taxonomy" id="1123496"/>
    <lineage>
        <taxon>Bacteria</taxon>
        <taxon>Pseudomonadati</taxon>
        <taxon>Pseudomonadota</taxon>
        <taxon>Gammaproteobacteria</taxon>
        <taxon>Vibrionales</taxon>
        <taxon>Vibrionaceae</taxon>
        <taxon>Vibrio</taxon>
    </lineage>
</organism>
<dbReference type="PANTHER" id="PTHR37941:SF1">
    <property type="entry name" value="FUMARASE E-RELATED"/>
    <property type="match status" value="1"/>
</dbReference>
<dbReference type="Gene3D" id="1.20.120.330">
    <property type="entry name" value="Nucleotidyltransferases domain 2"/>
    <property type="match status" value="1"/>
</dbReference>
<evidence type="ECO:0000313" key="1">
    <source>
        <dbReference type="EMBL" id="WPC76795.1"/>
    </source>
</evidence>
<dbReference type="PANTHER" id="PTHR37941">
    <property type="entry name" value="FUMARASE E-RELATED"/>
    <property type="match status" value="1"/>
</dbReference>
<keyword evidence="2" id="KW-1185">Reference proteome</keyword>
<gene>
    <name evidence="1" type="ORF">R8Z52_19915</name>
</gene>
<proteinExistence type="predicted"/>
<accession>A0ABZ0QJZ3</accession>
<name>A0ABZ0QJZ3_9VIBR</name>
<dbReference type="InterPro" id="IPR007761">
    <property type="entry name" value="MtlR-like"/>
</dbReference>
<dbReference type="Pfam" id="PF05068">
    <property type="entry name" value="MtlR"/>
    <property type="match status" value="1"/>
</dbReference>
<reference evidence="1 2" key="1">
    <citation type="submission" date="2023-11" db="EMBL/GenBank/DDBJ databases">
        <title>Plant-associative lifestyle of Vibrio porteresiae and its evolutionary dynamics.</title>
        <authorList>
            <person name="Rameshkumar N."/>
            <person name="Kirti K."/>
        </authorList>
    </citation>
    <scope>NUCLEOTIDE SEQUENCE [LARGE SCALE GENOMIC DNA]</scope>
    <source>
        <strain evidence="1 2">MSSRF30</strain>
    </source>
</reference>
<dbReference type="EMBL" id="CP138204">
    <property type="protein sequence ID" value="WPC76795.1"/>
    <property type="molecule type" value="Genomic_DNA"/>
</dbReference>
<dbReference type="Proteomes" id="UP001304071">
    <property type="component" value="Chromosome 2"/>
</dbReference>
<dbReference type="RefSeq" id="WP_261897190.1">
    <property type="nucleotide sequence ID" value="NZ_AP024896.1"/>
</dbReference>
<evidence type="ECO:0000313" key="2">
    <source>
        <dbReference type="Proteomes" id="UP001304071"/>
    </source>
</evidence>
<sequence length="176" mass="19768">MVEQINESEILEKLNLAPSVRGFFITAVDVLTDAVDALMQRIFLKDNFAVQSVVGPLLHDSGPLGDVQVRLKLLFGLGVVSDKVFQDIEKIIKLKNSLNADCSEHEFTDTKVMNAIQSFHSIKKLGLPTFELIESDIEMDVEFYQLQLQRRQQMIKSSLSLAVIEICNALNIDSPF</sequence>
<dbReference type="NCBIfam" id="NF008234">
    <property type="entry name" value="PRK11001.1"/>
    <property type="match status" value="1"/>
</dbReference>
<dbReference type="InterPro" id="IPR038026">
    <property type="entry name" value="MtlR-like_sf"/>
</dbReference>
<protein>
    <submittedName>
        <fullName evidence="1">MltR family transcriptional regulator</fullName>
    </submittedName>
</protein>
<dbReference type="SUPFAM" id="SSF158668">
    <property type="entry name" value="MtlR-like"/>
    <property type="match status" value="1"/>
</dbReference>